<evidence type="ECO:0000256" key="5">
    <source>
        <dbReference type="SAM" id="Phobius"/>
    </source>
</evidence>
<dbReference type="InterPro" id="IPR023173">
    <property type="entry name" value="NADPH_Cyt_P450_Rdtase_alpha"/>
</dbReference>
<dbReference type="InterPro" id="IPR005625">
    <property type="entry name" value="PepSY-ass_TM"/>
</dbReference>
<evidence type="ECO:0000259" key="7">
    <source>
        <dbReference type="PROSITE" id="PS51384"/>
    </source>
</evidence>
<feature type="transmembrane region" description="Helical" evidence="5">
    <location>
        <begin position="12"/>
        <end position="33"/>
    </location>
</feature>
<keyword evidence="1" id="KW-0285">Flavoprotein</keyword>
<dbReference type="InterPro" id="IPR017927">
    <property type="entry name" value="FAD-bd_FR_type"/>
</dbReference>
<evidence type="ECO:0000256" key="1">
    <source>
        <dbReference type="ARBA" id="ARBA00022630"/>
    </source>
</evidence>
<dbReference type="Gene3D" id="1.20.990.10">
    <property type="entry name" value="NADPH-cytochrome p450 Reductase, Chain A, domain 3"/>
    <property type="match status" value="1"/>
</dbReference>
<comment type="caution">
    <text evidence="8">The sequence shown here is derived from an EMBL/GenBank/DDBJ whole genome shotgun (WGS) entry which is preliminary data.</text>
</comment>
<feature type="transmembrane region" description="Helical" evidence="5">
    <location>
        <begin position="362"/>
        <end position="383"/>
    </location>
</feature>
<dbReference type="PROSITE" id="PS51384">
    <property type="entry name" value="FAD_FR"/>
    <property type="match status" value="1"/>
</dbReference>
<evidence type="ECO:0000259" key="6">
    <source>
        <dbReference type="PROSITE" id="PS50902"/>
    </source>
</evidence>
<feature type="transmembrane region" description="Helical" evidence="5">
    <location>
        <begin position="183"/>
        <end position="203"/>
    </location>
</feature>
<keyword evidence="3" id="KW-0813">Transport</keyword>
<evidence type="ECO:0000313" key="9">
    <source>
        <dbReference type="Proteomes" id="UP001629214"/>
    </source>
</evidence>
<protein>
    <submittedName>
        <fullName evidence="8">Sulfite reductase flavoprotein subunit alpha</fullName>
    </submittedName>
</protein>
<dbReference type="Pfam" id="PF00175">
    <property type="entry name" value="NAD_binding_1"/>
    <property type="match status" value="1"/>
</dbReference>
<dbReference type="InterPro" id="IPR001433">
    <property type="entry name" value="OxRdtase_FAD/NAD-bd"/>
</dbReference>
<keyword evidence="5" id="KW-0812">Transmembrane</keyword>
<dbReference type="InterPro" id="IPR001709">
    <property type="entry name" value="Flavoprot_Pyr_Nucl_cyt_Rdtase"/>
</dbReference>
<evidence type="ECO:0000313" key="8">
    <source>
        <dbReference type="EMBL" id="MFL9877783.1"/>
    </source>
</evidence>
<dbReference type="Pfam" id="PF00258">
    <property type="entry name" value="Flavodoxin_1"/>
    <property type="match status" value="1"/>
</dbReference>
<dbReference type="SUPFAM" id="SSF52218">
    <property type="entry name" value="Flavoproteins"/>
    <property type="match status" value="1"/>
</dbReference>
<gene>
    <name evidence="8" type="ORF">PQR63_05305</name>
</gene>
<dbReference type="Gene3D" id="3.40.50.80">
    <property type="entry name" value="Nucleotide-binding domain of ferredoxin-NADP reductase (FNR) module"/>
    <property type="match status" value="1"/>
</dbReference>
<dbReference type="PANTHER" id="PTHR34219:SF3">
    <property type="entry name" value="BLL7967 PROTEIN"/>
    <property type="match status" value="1"/>
</dbReference>
<dbReference type="Pfam" id="PF03929">
    <property type="entry name" value="PepSY_TM"/>
    <property type="match status" value="1"/>
</dbReference>
<accession>A0ABW8Z6C8</accession>
<keyword evidence="9" id="KW-1185">Reference proteome</keyword>
<dbReference type="Proteomes" id="UP001629214">
    <property type="component" value="Unassembled WGS sequence"/>
</dbReference>
<feature type="transmembrane region" description="Helical" evidence="5">
    <location>
        <begin position="141"/>
        <end position="162"/>
    </location>
</feature>
<feature type="domain" description="Flavodoxin-like" evidence="6">
    <location>
        <begin position="418"/>
        <end position="556"/>
    </location>
</feature>
<dbReference type="CDD" id="cd06200">
    <property type="entry name" value="SiR_like1"/>
    <property type="match status" value="1"/>
</dbReference>
<dbReference type="PRINTS" id="PR00369">
    <property type="entry name" value="FLAVODOXIN"/>
</dbReference>
<keyword evidence="5" id="KW-0472">Membrane</keyword>
<dbReference type="SUPFAM" id="SSF52343">
    <property type="entry name" value="Ferredoxin reductase-like, C-terminal NADP-linked domain"/>
    <property type="match status" value="1"/>
</dbReference>
<keyword evidence="3" id="KW-0249">Electron transport</keyword>
<organism evidence="8 9">
    <name type="scientific">Herbaspirillum rhizosphaerae</name>
    <dbReference type="NCBI Taxonomy" id="346179"/>
    <lineage>
        <taxon>Bacteria</taxon>
        <taxon>Pseudomonadati</taxon>
        <taxon>Pseudomonadota</taxon>
        <taxon>Betaproteobacteria</taxon>
        <taxon>Burkholderiales</taxon>
        <taxon>Oxalobacteraceae</taxon>
        <taxon>Herbaspirillum</taxon>
    </lineage>
</organism>
<evidence type="ECO:0000256" key="3">
    <source>
        <dbReference type="ARBA" id="ARBA00022982"/>
    </source>
</evidence>
<evidence type="ECO:0000256" key="2">
    <source>
        <dbReference type="ARBA" id="ARBA00022643"/>
    </source>
</evidence>
<reference evidence="8 9" key="1">
    <citation type="journal article" date="2024" name="Chem. Sci.">
        <title>Discovery of megapolipeptins by genome mining of a Burkholderiales bacteria collection.</title>
        <authorList>
            <person name="Paulo B.S."/>
            <person name="Recchia M.J.J."/>
            <person name="Lee S."/>
            <person name="Fergusson C.H."/>
            <person name="Romanowski S.B."/>
            <person name="Hernandez A."/>
            <person name="Krull N."/>
            <person name="Liu D.Y."/>
            <person name="Cavanagh H."/>
            <person name="Bos A."/>
            <person name="Gray C.A."/>
            <person name="Murphy B.T."/>
            <person name="Linington R.G."/>
            <person name="Eustaquio A.S."/>
        </authorList>
    </citation>
    <scope>NUCLEOTIDE SEQUENCE [LARGE SCALE GENOMIC DNA]</scope>
    <source>
        <strain evidence="8 9">RL21-008-BIB-B</strain>
    </source>
</reference>
<dbReference type="PRINTS" id="PR00371">
    <property type="entry name" value="FPNCR"/>
</dbReference>
<dbReference type="RefSeq" id="WP_408166278.1">
    <property type="nucleotide sequence ID" value="NZ_JAQQFR010000003.1"/>
</dbReference>
<feature type="domain" description="FAD-binding FR-type" evidence="7">
    <location>
        <begin position="576"/>
        <end position="744"/>
    </location>
</feature>
<keyword evidence="5" id="KW-1133">Transmembrane helix</keyword>
<dbReference type="InterPro" id="IPR008254">
    <property type="entry name" value="Flavodoxin/NO_synth"/>
</dbReference>
<dbReference type="PROSITE" id="PS50902">
    <property type="entry name" value="FLAVODOXIN_LIKE"/>
    <property type="match status" value="1"/>
</dbReference>
<feature type="region of interest" description="Disordered" evidence="4">
    <location>
        <begin position="226"/>
        <end position="265"/>
    </location>
</feature>
<feature type="compositionally biased region" description="Basic and acidic residues" evidence="4">
    <location>
        <begin position="233"/>
        <end position="265"/>
    </location>
</feature>
<dbReference type="Gene3D" id="2.40.30.10">
    <property type="entry name" value="Translation factors"/>
    <property type="match status" value="1"/>
</dbReference>
<dbReference type="InterPro" id="IPR001094">
    <property type="entry name" value="Flavdoxin-like"/>
</dbReference>
<dbReference type="InterPro" id="IPR029039">
    <property type="entry name" value="Flavoprotein-like_sf"/>
</dbReference>
<dbReference type="InterPro" id="IPR017938">
    <property type="entry name" value="Riboflavin_synthase-like_b-brl"/>
</dbReference>
<name>A0ABW8Z6C8_9BURK</name>
<dbReference type="Gene3D" id="3.40.50.360">
    <property type="match status" value="1"/>
</dbReference>
<proteinExistence type="predicted"/>
<dbReference type="PANTHER" id="PTHR34219">
    <property type="entry name" value="IRON-REGULATED INNER MEMBRANE PROTEIN-RELATED"/>
    <property type="match status" value="1"/>
</dbReference>
<dbReference type="SUPFAM" id="SSF63380">
    <property type="entry name" value="Riboflavin synthase domain-like"/>
    <property type="match status" value="1"/>
</dbReference>
<dbReference type="InterPro" id="IPR039261">
    <property type="entry name" value="FNR_nucleotide-bd"/>
</dbReference>
<sequence>MFKKIWFQIHWFIGITAGTVLMFIGVTGAILSFREEITDWLNPGIVHVAVRQEAALTPPQILERLRAEVPHERVAVLIASTEPGASVRINFAPPPGVRRGEMRYVDPYTGALLPPLAGNEFFEFTERFHRWLLLPTDTGKIVAGSLSMCLLILALSGLYMRWPRRALNWRAWFKLDFGLSGRSFLWNLHSVIGTWALVMYVIFTTTGMFWAFDWFRAGVTTLAGQETPVRAPQSKDAKRDKPKGMGMNMEKDKDKSEKSDKADKTEPAPLDLTLAWNTFVREAGPYTLVNIRIAEKTTQPVQFNYLLPDASHERARNRLNVLPQTGEIKLNERFADKSTGGRFIGAIYPLHMGTYWGLPGRIIMTIAALIMPLFGITGWMLYLDRRRKKRAVRAERALLDQSKTAAAGTTPTGNKETVLLAYATQAGQAERIALHTAAALQKAGVAVTVQSLATLDPERLRHFHRVLFVVSTFGEGEPPDNARRFAKQLAHQQGSTLSHVKYAMLALGDRHYEKFCGFGHTLDHWLRSQGAEAFFPMIEVDNNAPASLAKWQHELSALTGGAPLEEQISAPAMQEVAYRAWTLRTRTLLNAGSCGHGIYHLEFDAPSSKDMNWQSGALVEILPRHADDRIDLFLSRTALDGKTQVQHQGTTRTLADALSRSILPAAGNLPSGITAQAMADGLQTLAARKYSIASIPRDGRLHLLVRQAVHDDGLGVASGWLTETTQPGAAVDMRILENSSFSLAPEPVPAIFIGNGSGLAGLRSHLRARVQLGLRRNWLLFGERKREHDFLYRAEIEQWMQTDILSRVDLAFSRDQAERIYVQDKLRQAADMLTTWIAEGAVLYVCGSLDGMAAGVDATLADILGDAALDDLIAQGRYRRDVY</sequence>
<evidence type="ECO:0000256" key="4">
    <source>
        <dbReference type="SAM" id="MobiDB-lite"/>
    </source>
</evidence>
<dbReference type="EMBL" id="JAQQFR010000003">
    <property type="protein sequence ID" value="MFL9877783.1"/>
    <property type="molecule type" value="Genomic_DNA"/>
</dbReference>
<keyword evidence="2" id="KW-0288">FMN</keyword>